<organism evidence="6 7">
    <name type="scientific">Bipolaris victoriae (strain FI3)</name>
    <name type="common">Victoria blight of oats agent</name>
    <name type="synonym">Cochliobolus victoriae</name>
    <dbReference type="NCBI Taxonomy" id="930091"/>
    <lineage>
        <taxon>Eukaryota</taxon>
        <taxon>Fungi</taxon>
        <taxon>Dikarya</taxon>
        <taxon>Ascomycota</taxon>
        <taxon>Pezizomycotina</taxon>
        <taxon>Dothideomycetes</taxon>
        <taxon>Pleosporomycetidae</taxon>
        <taxon>Pleosporales</taxon>
        <taxon>Pleosporineae</taxon>
        <taxon>Pleosporaceae</taxon>
        <taxon>Bipolaris</taxon>
    </lineage>
</organism>
<evidence type="ECO:0000256" key="3">
    <source>
        <dbReference type="SAM" id="MobiDB-lite"/>
    </source>
</evidence>
<dbReference type="Proteomes" id="UP000054337">
    <property type="component" value="Unassembled WGS sequence"/>
</dbReference>
<gene>
    <name evidence="6" type="ORF">COCVIDRAFT_12957</name>
</gene>
<dbReference type="SUPFAM" id="SSF103473">
    <property type="entry name" value="MFS general substrate transporter"/>
    <property type="match status" value="1"/>
</dbReference>
<keyword evidence="4" id="KW-1133">Transmembrane helix</keyword>
<feature type="transmembrane region" description="Helical" evidence="4">
    <location>
        <begin position="119"/>
        <end position="138"/>
    </location>
</feature>
<evidence type="ECO:0000256" key="4">
    <source>
        <dbReference type="SAM" id="Phobius"/>
    </source>
</evidence>
<comment type="similarity">
    <text evidence="2">Belongs to the major facilitator superfamily. Monocarboxylate porter (TC 2.A.1.13) family.</text>
</comment>
<dbReference type="OrthoDB" id="6509908at2759"/>
<keyword evidence="4" id="KW-0812">Transmembrane</keyword>
<dbReference type="Pfam" id="PF07690">
    <property type="entry name" value="MFS_1"/>
    <property type="match status" value="1"/>
</dbReference>
<accession>W7ERW5</accession>
<dbReference type="GO" id="GO:0022857">
    <property type="term" value="F:transmembrane transporter activity"/>
    <property type="evidence" value="ECO:0007669"/>
    <property type="project" value="InterPro"/>
</dbReference>
<dbReference type="InterPro" id="IPR050327">
    <property type="entry name" value="Proton-linked_MCT"/>
</dbReference>
<feature type="transmembrane region" description="Helical" evidence="4">
    <location>
        <begin position="170"/>
        <end position="192"/>
    </location>
</feature>
<feature type="compositionally biased region" description="Low complexity" evidence="3">
    <location>
        <begin position="53"/>
        <end position="64"/>
    </location>
</feature>
<feature type="transmembrane region" description="Helical" evidence="4">
    <location>
        <begin position="145"/>
        <end position="164"/>
    </location>
</feature>
<feature type="transmembrane region" description="Helical" evidence="4">
    <location>
        <begin position="407"/>
        <end position="425"/>
    </location>
</feature>
<dbReference type="InterPro" id="IPR020846">
    <property type="entry name" value="MFS_dom"/>
</dbReference>
<dbReference type="EMBL" id="KI968703">
    <property type="protein sequence ID" value="EUN30831.1"/>
    <property type="molecule type" value="Genomic_DNA"/>
</dbReference>
<protein>
    <recommendedName>
        <fullName evidence="5">Major facilitator superfamily (MFS) profile domain-containing protein</fullName>
    </recommendedName>
</protein>
<dbReference type="PROSITE" id="PS50850">
    <property type="entry name" value="MFS"/>
    <property type="match status" value="1"/>
</dbReference>
<feature type="domain" description="Major facilitator superfamily (MFS) profile" evidence="5">
    <location>
        <begin position="77"/>
        <end position="459"/>
    </location>
</feature>
<evidence type="ECO:0000256" key="1">
    <source>
        <dbReference type="ARBA" id="ARBA00004141"/>
    </source>
</evidence>
<dbReference type="InterPro" id="IPR036259">
    <property type="entry name" value="MFS_trans_sf"/>
</dbReference>
<comment type="subcellular location">
    <subcellularLocation>
        <location evidence="1">Membrane</location>
        <topology evidence="1">Multi-pass membrane protein</topology>
    </subcellularLocation>
</comment>
<dbReference type="PANTHER" id="PTHR11360:SF234">
    <property type="entry name" value="MFS-TYPE TRANSPORTER DBAD-RELATED"/>
    <property type="match status" value="1"/>
</dbReference>
<feature type="transmembrane region" description="Helical" evidence="4">
    <location>
        <begin position="315"/>
        <end position="334"/>
    </location>
</feature>
<reference evidence="6 7" key="1">
    <citation type="journal article" date="2013" name="PLoS Genet.">
        <title>Comparative genome structure, secondary metabolite, and effector coding capacity across Cochliobolus pathogens.</title>
        <authorList>
            <person name="Condon B.J."/>
            <person name="Leng Y."/>
            <person name="Wu D."/>
            <person name="Bushley K.E."/>
            <person name="Ohm R.A."/>
            <person name="Otillar R."/>
            <person name="Martin J."/>
            <person name="Schackwitz W."/>
            <person name="Grimwood J."/>
            <person name="MohdZainudin N."/>
            <person name="Xue C."/>
            <person name="Wang R."/>
            <person name="Manning V.A."/>
            <person name="Dhillon B."/>
            <person name="Tu Z.J."/>
            <person name="Steffenson B.J."/>
            <person name="Salamov A."/>
            <person name="Sun H."/>
            <person name="Lowry S."/>
            <person name="LaButti K."/>
            <person name="Han J."/>
            <person name="Copeland A."/>
            <person name="Lindquist E."/>
            <person name="Barry K."/>
            <person name="Schmutz J."/>
            <person name="Baker S.E."/>
            <person name="Ciuffetti L.M."/>
            <person name="Grigoriev I.V."/>
            <person name="Zhong S."/>
            <person name="Turgeon B.G."/>
        </authorList>
    </citation>
    <scope>NUCLEOTIDE SEQUENCE [LARGE SCALE GENOMIC DNA]</scope>
    <source>
        <strain evidence="6 7">FI3</strain>
    </source>
</reference>
<keyword evidence="7" id="KW-1185">Reference proteome</keyword>
<proteinExistence type="inferred from homology"/>
<dbReference type="GO" id="GO:0016020">
    <property type="term" value="C:membrane"/>
    <property type="evidence" value="ECO:0007669"/>
    <property type="project" value="UniProtKB-SubCell"/>
</dbReference>
<feature type="transmembrane region" description="Helical" evidence="4">
    <location>
        <begin position="370"/>
        <end position="395"/>
    </location>
</feature>
<evidence type="ECO:0000313" key="6">
    <source>
        <dbReference type="EMBL" id="EUN30831.1"/>
    </source>
</evidence>
<feature type="region of interest" description="Disordered" evidence="3">
    <location>
        <begin position="1"/>
        <end position="71"/>
    </location>
</feature>
<dbReference type="HOGENOM" id="CLU_001265_1_1_1"/>
<evidence type="ECO:0000313" key="7">
    <source>
        <dbReference type="Proteomes" id="UP000054337"/>
    </source>
</evidence>
<keyword evidence="4" id="KW-0472">Membrane</keyword>
<dbReference type="PANTHER" id="PTHR11360">
    <property type="entry name" value="MONOCARBOXYLATE TRANSPORTER"/>
    <property type="match status" value="1"/>
</dbReference>
<dbReference type="RefSeq" id="XP_014560280.1">
    <property type="nucleotide sequence ID" value="XM_014704794.1"/>
</dbReference>
<dbReference type="AlphaFoldDB" id="W7ERW5"/>
<feature type="transmembrane region" description="Helical" evidence="4">
    <location>
        <begin position="437"/>
        <end position="459"/>
    </location>
</feature>
<dbReference type="Gene3D" id="1.20.1250.20">
    <property type="entry name" value="MFS general substrate transporter like domains"/>
    <property type="match status" value="2"/>
</dbReference>
<feature type="transmembrane region" description="Helical" evidence="4">
    <location>
        <begin position="277"/>
        <end position="303"/>
    </location>
</feature>
<evidence type="ECO:0000259" key="5">
    <source>
        <dbReference type="PROSITE" id="PS50850"/>
    </source>
</evidence>
<evidence type="ECO:0000256" key="2">
    <source>
        <dbReference type="ARBA" id="ARBA00006727"/>
    </source>
</evidence>
<feature type="transmembrane region" description="Helical" evidence="4">
    <location>
        <begin position="204"/>
        <end position="225"/>
    </location>
</feature>
<sequence>MASTHPVIPSDEKPNLPPASSSSSSNTAQDVLDPSAKEQSPGSGVTTPDQNGAALEAAQPEQPATNAVSPPPNGGTLAWLQVFGAFFLTFNSWGVTNTFGSYQAYYETTLLRSSTSSTIAWIGSVQAYLMLVTGTLAGPIYDAGYLRALLLVGSFMIVFGHMMLSLCHEYWQVLLAQSFCVGIGAGLIYVPSVAILSTYFSTRIGAAIGIAASGSSLGGVIYPIVLHKLLPQIGFGWATRVLGFMMLGTLVVPNLIMRVRVLPPQTRTLFDFKAFLIPAYSLITLGFLLGFSGLNVPLVFAQIFAITEKITNENLGFYLIAILNSTSLFGRVLPNLLSDKIGPFNVMIPCILMSGILCILFLTVTAPAGIIVLMAFYGFFSGTFVSLPSTVIIYISGNAKHKIGTRLGQAFFFCAIGILIGTPIGGTIQKHNGYDDLWIFGSCLLFACAALVLVAKFTWEGFSLKKTN</sequence>
<dbReference type="InterPro" id="IPR011701">
    <property type="entry name" value="MFS"/>
</dbReference>
<feature type="transmembrane region" description="Helical" evidence="4">
    <location>
        <begin position="77"/>
        <end position="99"/>
    </location>
</feature>
<dbReference type="GeneID" id="26251240"/>
<feature type="compositionally biased region" description="Polar residues" evidence="3">
    <location>
        <begin position="37"/>
        <end position="50"/>
    </location>
</feature>
<name>W7ERW5_BIPV3</name>
<feature type="transmembrane region" description="Helical" evidence="4">
    <location>
        <begin position="237"/>
        <end position="256"/>
    </location>
</feature>
<feature type="transmembrane region" description="Helical" evidence="4">
    <location>
        <begin position="346"/>
        <end position="364"/>
    </location>
</feature>